<feature type="compositionally biased region" description="Polar residues" evidence="1">
    <location>
        <begin position="233"/>
        <end position="248"/>
    </location>
</feature>
<dbReference type="Proteomes" id="UP000807353">
    <property type="component" value="Unassembled WGS sequence"/>
</dbReference>
<evidence type="ECO:0000256" key="1">
    <source>
        <dbReference type="SAM" id="MobiDB-lite"/>
    </source>
</evidence>
<evidence type="ECO:0000313" key="2">
    <source>
        <dbReference type="EMBL" id="KAF9460119.1"/>
    </source>
</evidence>
<organism evidence="2 3">
    <name type="scientific">Collybia nuda</name>
    <dbReference type="NCBI Taxonomy" id="64659"/>
    <lineage>
        <taxon>Eukaryota</taxon>
        <taxon>Fungi</taxon>
        <taxon>Dikarya</taxon>
        <taxon>Basidiomycota</taxon>
        <taxon>Agaricomycotina</taxon>
        <taxon>Agaricomycetes</taxon>
        <taxon>Agaricomycetidae</taxon>
        <taxon>Agaricales</taxon>
        <taxon>Tricholomatineae</taxon>
        <taxon>Clitocybaceae</taxon>
        <taxon>Collybia</taxon>
    </lineage>
</organism>
<sequence>MDDVPYTTPDEDPFNIQPLQPRRRRSSLLNKWIQEQQNQISEPDAPLPPQDPHVTYITPYLAYPDLTLERTTVRDDVLTTDGYDLVEDDDIPQDLAYPLDLPSTPTTTRSRRTSRLIQTPSSFRSFNISFKSTSPLRPRPSDSSSPRPSSRLSLFPRSPRHSTDAVAGRCVPHQHNRSSSLSTLNLTSKNDVSGGGLGPGFPTKWRPSVLGHFSSSGTSQSSVAPSEMAYTPSRPSISSGDTYPSTATDYDFPGTPLTMNFMDSLRSRSRSQRSVFKTGIGISSSSSVWSQNGDIPYSGTHERSMSASQIASSSASTLAYRVNPKRIPLGQKPGSKLAGSNIDYDGEHDNGNGIAKPLKYDPTRPHIAYSSGGTHPRVNFTTLTSRQKKKKKLVVMGVAHEDERKFAGVKRWCESFGEISQITRMPNGDLHVHFRLAEVADTVCRLRAKVFIAGVGSVQLSWFTGDKR</sequence>
<gene>
    <name evidence="2" type="ORF">BDZ94DRAFT_946888</name>
</gene>
<proteinExistence type="predicted"/>
<reference evidence="2" key="1">
    <citation type="submission" date="2020-11" db="EMBL/GenBank/DDBJ databases">
        <authorList>
            <consortium name="DOE Joint Genome Institute"/>
            <person name="Ahrendt S."/>
            <person name="Riley R."/>
            <person name="Andreopoulos W."/>
            <person name="Labutti K."/>
            <person name="Pangilinan J."/>
            <person name="Ruiz-Duenas F.J."/>
            <person name="Barrasa J.M."/>
            <person name="Sanchez-Garcia M."/>
            <person name="Camarero S."/>
            <person name="Miyauchi S."/>
            <person name="Serrano A."/>
            <person name="Linde D."/>
            <person name="Babiker R."/>
            <person name="Drula E."/>
            <person name="Ayuso-Fernandez I."/>
            <person name="Pacheco R."/>
            <person name="Padilla G."/>
            <person name="Ferreira P."/>
            <person name="Barriuso J."/>
            <person name="Kellner H."/>
            <person name="Castanera R."/>
            <person name="Alfaro M."/>
            <person name="Ramirez L."/>
            <person name="Pisabarro A.G."/>
            <person name="Kuo A."/>
            <person name="Tritt A."/>
            <person name="Lipzen A."/>
            <person name="He G."/>
            <person name="Yan M."/>
            <person name="Ng V."/>
            <person name="Cullen D."/>
            <person name="Martin F."/>
            <person name="Rosso M.-N."/>
            <person name="Henrissat B."/>
            <person name="Hibbett D."/>
            <person name="Martinez A.T."/>
            <person name="Grigoriev I.V."/>
        </authorList>
    </citation>
    <scope>NUCLEOTIDE SEQUENCE</scope>
    <source>
        <strain evidence="2">CBS 247.69</strain>
    </source>
</reference>
<accession>A0A9P6CGL9</accession>
<feature type="compositionally biased region" description="Acidic residues" evidence="1">
    <location>
        <begin position="1"/>
        <end position="13"/>
    </location>
</feature>
<feature type="compositionally biased region" description="Low complexity" evidence="1">
    <location>
        <begin position="132"/>
        <end position="157"/>
    </location>
</feature>
<evidence type="ECO:0000313" key="3">
    <source>
        <dbReference type="Proteomes" id="UP000807353"/>
    </source>
</evidence>
<comment type="caution">
    <text evidence="2">The sequence shown here is derived from an EMBL/GenBank/DDBJ whole genome shotgun (WGS) entry which is preliminary data.</text>
</comment>
<dbReference type="OrthoDB" id="3071736at2759"/>
<name>A0A9P6CGL9_9AGAR</name>
<feature type="region of interest" description="Disordered" evidence="1">
    <location>
        <begin position="128"/>
        <end position="248"/>
    </location>
</feature>
<keyword evidence="3" id="KW-1185">Reference proteome</keyword>
<feature type="compositionally biased region" description="Low complexity" evidence="1">
    <location>
        <begin position="214"/>
        <end position="226"/>
    </location>
</feature>
<protein>
    <submittedName>
        <fullName evidence="2">Uncharacterized protein</fullName>
    </submittedName>
</protein>
<feature type="region of interest" description="Disordered" evidence="1">
    <location>
        <begin position="1"/>
        <end position="25"/>
    </location>
</feature>
<dbReference type="AlphaFoldDB" id="A0A9P6CGL9"/>
<feature type="compositionally biased region" description="Low complexity" evidence="1">
    <location>
        <begin position="178"/>
        <end position="188"/>
    </location>
</feature>
<dbReference type="EMBL" id="MU150304">
    <property type="protein sequence ID" value="KAF9460119.1"/>
    <property type="molecule type" value="Genomic_DNA"/>
</dbReference>